<protein>
    <recommendedName>
        <fullName evidence="4">WD40 repeat domain-containing protein</fullName>
    </recommendedName>
</protein>
<keyword evidence="3" id="KW-1185">Reference proteome</keyword>
<dbReference type="EMBL" id="BAAAQR010000023">
    <property type="protein sequence ID" value="GAA2156743.1"/>
    <property type="molecule type" value="Genomic_DNA"/>
</dbReference>
<evidence type="ECO:0008006" key="4">
    <source>
        <dbReference type="Google" id="ProtNLM"/>
    </source>
</evidence>
<keyword evidence="1" id="KW-0472">Membrane</keyword>
<proteinExistence type="predicted"/>
<evidence type="ECO:0000256" key="1">
    <source>
        <dbReference type="SAM" id="Phobius"/>
    </source>
</evidence>
<keyword evidence="1" id="KW-1133">Transmembrane helix</keyword>
<accession>A0ABP5LYW9</accession>
<evidence type="ECO:0000313" key="2">
    <source>
        <dbReference type="EMBL" id="GAA2156743.1"/>
    </source>
</evidence>
<dbReference type="Proteomes" id="UP001501771">
    <property type="component" value="Unassembled WGS sequence"/>
</dbReference>
<evidence type="ECO:0000313" key="3">
    <source>
        <dbReference type="Proteomes" id="UP001501771"/>
    </source>
</evidence>
<feature type="transmembrane region" description="Helical" evidence="1">
    <location>
        <begin position="37"/>
        <end position="58"/>
    </location>
</feature>
<feature type="transmembrane region" description="Helical" evidence="1">
    <location>
        <begin position="419"/>
        <end position="438"/>
    </location>
</feature>
<dbReference type="SUPFAM" id="SSF50969">
    <property type="entry name" value="YVTN repeat-like/Quinoprotein amine dehydrogenase"/>
    <property type="match status" value="1"/>
</dbReference>
<dbReference type="InterPro" id="IPR011044">
    <property type="entry name" value="Quino_amine_DH_bsu"/>
</dbReference>
<organism evidence="2 3">
    <name type="scientific">Nocardioides koreensis</name>
    <dbReference type="NCBI Taxonomy" id="433651"/>
    <lineage>
        <taxon>Bacteria</taxon>
        <taxon>Bacillati</taxon>
        <taxon>Actinomycetota</taxon>
        <taxon>Actinomycetes</taxon>
        <taxon>Propionibacteriales</taxon>
        <taxon>Nocardioidaceae</taxon>
        <taxon>Nocardioides</taxon>
    </lineage>
</organism>
<sequence>MTMLHDRLADLADEAPASLPTPGLWDRGRRYRRRRRTGTLAVLGAAVLVLALLGGVTWHRGAPPVQPATGSVGLPDRVWTPSPWLPTTARPGRLVAVTGAKQGSWTGMSPGVVGISAITGEYAFLELPDLNPSHVEEVALSPDGGHVAYWLSGETEGTPNTLFSSESVAGVAVLDTATGTVQQHRIPTEHGIEPGLLTWVDADRVAFEAGQIVAGDDGSEMDQGSTREGPLMVWQPGQTPAPVAANGASGTDVIAAGHGRLVVADWSTDDPGRFRVIDLDDRSQDRRVGLPGPDFQYGNRLPVAIDASGQQLARVEDGRSPNRIRAGRFFHQPQVPRSGGTFAVLGWLDEDTLMVWRRADRGPLDRTVLGRVSVRTGAFEEKVRFPRLVGPGNVQFATDLLDAPSVHAEAPPRPLDPRVVTGLAVGTVLAAGVALLLWRRRVRP</sequence>
<reference evidence="3" key="1">
    <citation type="journal article" date="2019" name="Int. J. Syst. Evol. Microbiol.">
        <title>The Global Catalogue of Microorganisms (GCM) 10K type strain sequencing project: providing services to taxonomists for standard genome sequencing and annotation.</title>
        <authorList>
            <consortium name="The Broad Institute Genomics Platform"/>
            <consortium name="The Broad Institute Genome Sequencing Center for Infectious Disease"/>
            <person name="Wu L."/>
            <person name="Ma J."/>
        </authorList>
    </citation>
    <scope>NUCLEOTIDE SEQUENCE [LARGE SCALE GENOMIC DNA]</scope>
    <source>
        <strain evidence="3">JCM 16022</strain>
    </source>
</reference>
<keyword evidence="1" id="KW-0812">Transmembrane</keyword>
<gene>
    <name evidence="2" type="ORF">GCM10009844_45200</name>
</gene>
<dbReference type="RefSeq" id="WP_344158236.1">
    <property type="nucleotide sequence ID" value="NZ_BAAAQR010000023.1"/>
</dbReference>
<name>A0ABP5LYW9_9ACTN</name>
<comment type="caution">
    <text evidence="2">The sequence shown here is derived from an EMBL/GenBank/DDBJ whole genome shotgun (WGS) entry which is preliminary data.</text>
</comment>